<name>A0AAN9TBK7_9HEMI</name>
<proteinExistence type="predicted"/>
<organism evidence="2 3">
    <name type="scientific">Parthenolecanium corni</name>
    <dbReference type="NCBI Taxonomy" id="536013"/>
    <lineage>
        <taxon>Eukaryota</taxon>
        <taxon>Metazoa</taxon>
        <taxon>Ecdysozoa</taxon>
        <taxon>Arthropoda</taxon>
        <taxon>Hexapoda</taxon>
        <taxon>Insecta</taxon>
        <taxon>Pterygota</taxon>
        <taxon>Neoptera</taxon>
        <taxon>Paraneoptera</taxon>
        <taxon>Hemiptera</taxon>
        <taxon>Sternorrhyncha</taxon>
        <taxon>Coccoidea</taxon>
        <taxon>Coccidae</taxon>
        <taxon>Parthenolecanium</taxon>
    </lineage>
</organism>
<keyword evidence="3" id="KW-1185">Reference proteome</keyword>
<feature type="region of interest" description="Disordered" evidence="1">
    <location>
        <begin position="1"/>
        <end position="25"/>
    </location>
</feature>
<evidence type="ECO:0000313" key="2">
    <source>
        <dbReference type="EMBL" id="KAK7582163.1"/>
    </source>
</evidence>
<dbReference type="Proteomes" id="UP001367676">
    <property type="component" value="Unassembled WGS sequence"/>
</dbReference>
<dbReference type="AlphaFoldDB" id="A0AAN9TBK7"/>
<dbReference type="EMBL" id="JBBCAQ010000033">
    <property type="protein sequence ID" value="KAK7582163.1"/>
    <property type="molecule type" value="Genomic_DNA"/>
</dbReference>
<reference evidence="2 3" key="1">
    <citation type="submission" date="2024-03" db="EMBL/GenBank/DDBJ databases">
        <title>Adaptation during the transition from Ophiocordyceps entomopathogen to insect associate is accompanied by gene loss and intensified selection.</title>
        <authorList>
            <person name="Ward C.M."/>
            <person name="Onetto C.A."/>
            <person name="Borneman A.R."/>
        </authorList>
    </citation>
    <scope>NUCLEOTIDE SEQUENCE [LARGE SCALE GENOMIC DNA]</scope>
    <source>
        <strain evidence="2">AWRI1</strain>
        <tissue evidence="2">Single Adult Female</tissue>
    </source>
</reference>
<comment type="caution">
    <text evidence="2">The sequence shown here is derived from an EMBL/GenBank/DDBJ whole genome shotgun (WGS) entry which is preliminary data.</text>
</comment>
<protein>
    <submittedName>
        <fullName evidence="2">Uncharacterized protein</fullName>
    </submittedName>
</protein>
<sequence>MPAKCGELSRKNMTSPAHPVSNMRPDKLKGWRCVTVDAGSKLKKEAEHLNLVLGPVESKGQYRGGLL</sequence>
<gene>
    <name evidence="2" type="ORF">V9T40_013608</name>
</gene>
<evidence type="ECO:0000256" key="1">
    <source>
        <dbReference type="SAM" id="MobiDB-lite"/>
    </source>
</evidence>
<accession>A0AAN9TBK7</accession>
<evidence type="ECO:0000313" key="3">
    <source>
        <dbReference type="Proteomes" id="UP001367676"/>
    </source>
</evidence>